<comment type="caution">
    <text evidence="2">The sequence shown here is derived from an EMBL/GenBank/DDBJ whole genome shotgun (WGS) entry which is preliminary data.</text>
</comment>
<reference evidence="2 3" key="1">
    <citation type="submission" date="2017-09" db="EMBL/GenBank/DDBJ databases">
        <authorList>
            <person name="Varghese N."/>
            <person name="Submissions S."/>
        </authorList>
    </citation>
    <scope>NUCLEOTIDE SEQUENCE [LARGE SCALE GENOMIC DNA]</scope>
    <source>
        <strain evidence="2 3">OK806</strain>
    </source>
</reference>
<dbReference type="AlphaFoldDB" id="A0A7Z7N7D7"/>
<evidence type="ECO:0000313" key="2">
    <source>
        <dbReference type="EMBL" id="SOE91594.1"/>
    </source>
</evidence>
<evidence type="ECO:0008006" key="4">
    <source>
        <dbReference type="Google" id="ProtNLM"/>
    </source>
</evidence>
<keyword evidence="1" id="KW-0732">Signal</keyword>
<proteinExistence type="predicted"/>
<gene>
    <name evidence="2" type="ORF">SAMN05446927_8529</name>
</gene>
<feature type="chain" id="PRO_5030621217" description="Secreted protein" evidence="1">
    <location>
        <begin position="23"/>
        <end position="186"/>
    </location>
</feature>
<sequence>MKRIKTVVSLTLLVTLSGTLTAPITSNAEWVQNPIGVPRAPGCDPGYSWQKIGVRYRCATPPPSCQFGFSSAPVWTGSSWSYGCNEPAPPTKNPPGDPAVDCITAAPTYGYQVTRGPDRVYPAGGNSCLGLACWVYFGKGPRVTVTSCGDTSATYVIYCYVNADNSVNRVTGLVQPENITCGGGGG</sequence>
<organism evidence="2 3">
    <name type="scientific">Caballeronia arationis</name>
    <dbReference type="NCBI Taxonomy" id="1777142"/>
    <lineage>
        <taxon>Bacteria</taxon>
        <taxon>Pseudomonadati</taxon>
        <taxon>Pseudomonadota</taxon>
        <taxon>Betaproteobacteria</taxon>
        <taxon>Burkholderiales</taxon>
        <taxon>Burkholderiaceae</taxon>
        <taxon>Caballeronia</taxon>
    </lineage>
</organism>
<feature type="signal peptide" evidence="1">
    <location>
        <begin position="1"/>
        <end position="22"/>
    </location>
</feature>
<accession>A0A7Z7N7D7</accession>
<evidence type="ECO:0000313" key="3">
    <source>
        <dbReference type="Proteomes" id="UP000219522"/>
    </source>
</evidence>
<evidence type="ECO:0000256" key="1">
    <source>
        <dbReference type="SAM" id="SignalP"/>
    </source>
</evidence>
<keyword evidence="3" id="KW-1185">Reference proteome</keyword>
<name>A0A7Z7N7D7_9BURK</name>
<dbReference type="Proteomes" id="UP000219522">
    <property type="component" value="Unassembled WGS sequence"/>
</dbReference>
<protein>
    <recommendedName>
        <fullName evidence="4">Secreted protein</fullName>
    </recommendedName>
</protein>
<dbReference type="EMBL" id="OCSU01000004">
    <property type="protein sequence ID" value="SOE91594.1"/>
    <property type="molecule type" value="Genomic_DNA"/>
</dbReference>